<dbReference type="RefSeq" id="WP_227506829.1">
    <property type="nucleotide sequence ID" value="NZ_LFBU01000002.1"/>
</dbReference>
<protein>
    <submittedName>
        <fullName evidence="1">Uncharacterized protein</fullName>
    </submittedName>
</protein>
<dbReference type="AlphaFoldDB" id="A0A0J7J4K5"/>
<comment type="caution">
    <text evidence="1">The sequence shown here is derived from an EMBL/GenBank/DDBJ whole genome shotgun (WGS) entry which is preliminary data.</text>
</comment>
<accession>A0A0J7J4K5</accession>
<reference evidence="1 2" key="1">
    <citation type="submission" date="2015-06" db="EMBL/GenBank/DDBJ databases">
        <title>Marinobacter subterrani, a genetically tractable neutrophilic iron-oxidizing strain isolated from the Soudan Iron Mine.</title>
        <authorList>
            <person name="Bonis B.M."/>
            <person name="Gralnick J.A."/>
        </authorList>
    </citation>
    <scope>NUCLEOTIDE SEQUENCE [LARGE SCALE GENOMIC DNA]</scope>
    <source>
        <strain evidence="1 2">JG233</strain>
    </source>
</reference>
<dbReference type="PATRIC" id="fig|1658765.3.peg.3389"/>
<name>A0A0J7J4K5_9GAMM</name>
<dbReference type="Proteomes" id="UP000036102">
    <property type="component" value="Unassembled WGS sequence"/>
</dbReference>
<sequence>MRNPLDLMNQVLASGEVSNFQEGKAYISQRIAQGVAGVYNSRGNGAQIRFTDQSAVLADLPLNDQAWIYPTLDWRYLPDGAEGTGLSEKVYRTIQYVSRSVDPEDQAAQPELVSVLAGSRFDANSFMELGYSPTEYATADYLSRSYGSIEFRQDFVVDNTDTLFIKSADAEVLGLNRYPGYTPADNSPDCLRVELDYNVETLRIFASNGEPARIDDPNSANEQDTIANPAYCSYQDDAEAITSWATQAVTGR</sequence>
<organism evidence="1 2">
    <name type="scientific">Marinobacter subterrani</name>
    <dbReference type="NCBI Taxonomy" id="1658765"/>
    <lineage>
        <taxon>Bacteria</taxon>
        <taxon>Pseudomonadati</taxon>
        <taxon>Pseudomonadota</taxon>
        <taxon>Gammaproteobacteria</taxon>
        <taxon>Pseudomonadales</taxon>
        <taxon>Marinobacteraceae</taxon>
        <taxon>Marinobacter</taxon>
    </lineage>
</organism>
<keyword evidence="2" id="KW-1185">Reference proteome</keyword>
<evidence type="ECO:0000313" key="1">
    <source>
        <dbReference type="EMBL" id="KMQ72929.1"/>
    </source>
</evidence>
<dbReference type="EMBL" id="LFBU01000002">
    <property type="protein sequence ID" value="KMQ72929.1"/>
    <property type="molecule type" value="Genomic_DNA"/>
</dbReference>
<evidence type="ECO:0000313" key="2">
    <source>
        <dbReference type="Proteomes" id="UP000036102"/>
    </source>
</evidence>
<gene>
    <name evidence="1" type="ORF">Msub_20124</name>
</gene>
<proteinExistence type="predicted"/>